<protein>
    <submittedName>
        <fullName evidence="2">NPCBM/NEW2 domain-containing protein</fullName>
    </submittedName>
</protein>
<dbReference type="Gene3D" id="2.60.120.1060">
    <property type="entry name" value="NPCBM/NEW2 domain"/>
    <property type="match status" value="1"/>
</dbReference>
<dbReference type="InterPro" id="IPR008979">
    <property type="entry name" value="Galactose-bd-like_sf"/>
</dbReference>
<feature type="domain" description="Glycosyl hydrolase family 98 putative carbohydrate-binding module" evidence="1">
    <location>
        <begin position="8"/>
        <end position="124"/>
    </location>
</feature>
<sequence>MEPLKSTQGVDTSAAEINGRGFARSVTLTANAAGPVNSAEYNLGRHWRTFTATIGLRDDSPTGGVLTFEVTVDGTRKYRGKIPLGESRDIELDVNDALRLELTVTYSGQDAGNYYYGSWGDAQLE</sequence>
<dbReference type="SUPFAM" id="SSF49785">
    <property type="entry name" value="Galactose-binding domain-like"/>
    <property type="match status" value="1"/>
</dbReference>
<accession>A0AAU2ACG9</accession>
<gene>
    <name evidence="2" type="ORF">OHA22_44270</name>
</gene>
<dbReference type="InterPro" id="IPR038637">
    <property type="entry name" value="NPCBM_sf"/>
</dbReference>
<evidence type="ECO:0000259" key="1">
    <source>
        <dbReference type="Pfam" id="PF08305"/>
    </source>
</evidence>
<dbReference type="AlphaFoldDB" id="A0AAU2ACG9"/>
<proteinExistence type="predicted"/>
<dbReference type="InterPro" id="IPR013222">
    <property type="entry name" value="Glyco_hyd_98_carb-bd"/>
</dbReference>
<dbReference type="Pfam" id="PF08305">
    <property type="entry name" value="NPCBM"/>
    <property type="match status" value="1"/>
</dbReference>
<organism evidence="2">
    <name type="scientific">Streptomyces sp. NBC_00093</name>
    <dbReference type="NCBI Taxonomy" id="2975649"/>
    <lineage>
        <taxon>Bacteria</taxon>
        <taxon>Bacillati</taxon>
        <taxon>Actinomycetota</taxon>
        <taxon>Actinomycetes</taxon>
        <taxon>Kitasatosporales</taxon>
        <taxon>Streptomycetaceae</taxon>
        <taxon>Streptomyces</taxon>
    </lineage>
</organism>
<reference evidence="2" key="1">
    <citation type="submission" date="2022-10" db="EMBL/GenBank/DDBJ databases">
        <title>The complete genomes of actinobacterial strains from the NBC collection.</title>
        <authorList>
            <person name="Joergensen T.S."/>
            <person name="Alvarez Arevalo M."/>
            <person name="Sterndorff E.B."/>
            <person name="Faurdal D."/>
            <person name="Vuksanovic O."/>
            <person name="Mourched A.-S."/>
            <person name="Charusanti P."/>
            <person name="Shaw S."/>
            <person name="Blin K."/>
            <person name="Weber T."/>
        </authorList>
    </citation>
    <scope>NUCLEOTIDE SEQUENCE</scope>
    <source>
        <strain evidence="2">NBC_00093</strain>
    </source>
</reference>
<evidence type="ECO:0000313" key="2">
    <source>
        <dbReference type="EMBL" id="WTT22057.1"/>
    </source>
</evidence>
<name>A0AAU2ACG9_9ACTN</name>
<dbReference type="EMBL" id="CP108222">
    <property type="protein sequence ID" value="WTT22057.1"/>
    <property type="molecule type" value="Genomic_DNA"/>
</dbReference>